<dbReference type="Pfam" id="PF03279">
    <property type="entry name" value="Lip_A_acyltrans"/>
    <property type="match status" value="1"/>
</dbReference>
<keyword evidence="4" id="KW-0808">Transferase</keyword>
<evidence type="ECO:0000256" key="2">
    <source>
        <dbReference type="ARBA" id="ARBA00022475"/>
    </source>
</evidence>
<name>A0A9X1VC71_9BACT</name>
<keyword evidence="7" id="KW-0812">Transmembrane</keyword>
<keyword evidence="9" id="KW-1185">Reference proteome</keyword>
<keyword evidence="6 8" id="KW-0012">Acyltransferase</keyword>
<dbReference type="Proteomes" id="UP001139193">
    <property type="component" value="Unassembled WGS sequence"/>
</dbReference>
<organism evidence="8 9">
    <name type="scientific">Hymenobacter cyanobacteriorum</name>
    <dbReference type="NCBI Taxonomy" id="2926463"/>
    <lineage>
        <taxon>Bacteria</taxon>
        <taxon>Pseudomonadati</taxon>
        <taxon>Bacteroidota</taxon>
        <taxon>Cytophagia</taxon>
        <taxon>Cytophagales</taxon>
        <taxon>Hymenobacteraceae</taxon>
        <taxon>Hymenobacter</taxon>
    </lineage>
</organism>
<dbReference type="AlphaFoldDB" id="A0A9X1VC71"/>
<evidence type="ECO:0000313" key="8">
    <source>
        <dbReference type="EMBL" id="MCI1186434.1"/>
    </source>
</evidence>
<dbReference type="CDD" id="cd07984">
    <property type="entry name" value="LPLAT_LABLAT-like"/>
    <property type="match status" value="1"/>
</dbReference>
<evidence type="ECO:0000256" key="6">
    <source>
        <dbReference type="ARBA" id="ARBA00023315"/>
    </source>
</evidence>
<comment type="subcellular location">
    <subcellularLocation>
        <location evidence="1">Cell inner membrane</location>
    </subcellularLocation>
</comment>
<feature type="transmembrane region" description="Helical" evidence="7">
    <location>
        <begin position="23"/>
        <end position="47"/>
    </location>
</feature>
<dbReference type="GO" id="GO:0009247">
    <property type="term" value="P:glycolipid biosynthetic process"/>
    <property type="evidence" value="ECO:0007669"/>
    <property type="project" value="UniProtKB-ARBA"/>
</dbReference>
<protein>
    <submittedName>
        <fullName evidence="8">Lysophospholipid acyltransferase family protein</fullName>
    </submittedName>
</protein>
<gene>
    <name evidence="8" type="ORF">MON38_03330</name>
</gene>
<evidence type="ECO:0000256" key="1">
    <source>
        <dbReference type="ARBA" id="ARBA00004533"/>
    </source>
</evidence>
<dbReference type="InterPro" id="IPR004960">
    <property type="entry name" value="LipA_acyltrans"/>
</dbReference>
<evidence type="ECO:0000256" key="5">
    <source>
        <dbReference type="ARBA" id="ARBA00023136"/>
    </source>
</evidence>
<sequence length="304" mass="35305">MATKGTPAAAGRPYAWYFEPLRWLLLALAHLPLAVLYLFAEVIYFLLAYVVRYRWRVVTENLRNSFPEKTPAEIERIGNAFYRHFSQVIIEILKLAAIRPDELQRRMRFVNPELMTHHFADKRLVLSLGSHMGNWEWILSGAALEFPGRAAGVYKPLNNLFFESFMRRLRTRLGADAVPMLATLRYLVAHRGQGHTLSLLTDQAAGPEDKPYWTNFLHQDTSFYTSADRLAVQLDCAVLYVGIRRVRRGYYEVTFTELPDGREAKLAPAGTFPVTEAFARQLEMDMRASPEQYLWTHRRWKHKR</sequence>
<comment type="caution">
    <text evidence="8">The sequence shown here is derived from an EMBL/GenBank/DDBJ whole genome shotgun (WGS) entry which is preliminary data.</text>
</comment>
<keyword evidence="7" id="KW-1133">Transmembrane helix</keyword>
<dbReference type="GO" id="GO:0005886">
    <property type="term" value="C:plasma membrane"/>
    <property type="evidence" value="ECO:0007669"/>
    <property type="project" value="UniProtKB-SubCell"/>
</dbReference>
<evidence type="ECO:0000256" key="7">
    <source>
        <dbReference type="SAM" id="Phobius"/>
    </source>
</evidence>
<evidence type="ECO:0000256" key="4">
    <source>
        <dbReference type="ARBA" id="ARBA00022679"/>
    </source>
</evidence>
<proteinExistence type="predicted"/>
<accession>A0A9X1VC71</accession>
<keyword evidence="3" id="KW-0997">Cell inner membrane</keyword>
<dbReference type="PANTHER" id="PTHR30606:SF10">
    <property type="entry name" value="PHOSPHATIDYLINOSITOL MANNOSIDE ACYLTRANSFERASE"/>
    <property type="match status" value="1"/>
</dbReference>
<dbReference type="PANTHER" id="PTHR30606">
    <property type="entry name" value="LIPID A BIOSYNTHESIS LAUROYL ACYLTRANSFERASE"/>
    <property type="match status" value="1"/>
</dbReference>
<dbReference type="GO" id="GO:0016746">
    <property type="term" value="F:acyltransferase activity"/>
    <property type="evidence" value="ECO:0007669"/>
    <property type="project" value="UniProtKB-KW"/>
</dbReference>
<keyword evidence="5 7" id="KW-0472">Membrane</keyword>
<dbReference type="RefSeq" id="WP_241934708.1">
    <property type="nucleotide sequence ID" value="NZ_JALBGC010000001.1"/>
</dbReference>
<evidence type="ECO:0000313" key="9">
    <source>
        <dbReference type="Proteomes" id="UP001139193"/>
    </source>
</evidence>
<reference evidence="8" key="1">
    <citation type="submission" date="2022-03" db="EMBL/GenBank/DDBJ databases">
        <title>Bacterial whole genome sequence for Hymenobacter sp. DH14.</title>
        <authorList>
            <person name="Le V."/>
        </authorList>
    </citation>
    <scope>NUCLEOTIDE SEQUENCE</scope>
    <source>
        <strain evidence="8">DH14</strain>
    </source>
</reference>
<dbReference type="EMBL" id="JALBGC010000001">
    <property type="protein sequence ID" value="MCI1186434.1"/>
    <property type="molecule type" value="Genomic_DNA"/>
</dbReference>
<keyword evidence="2" id="KW-1003">Cell membrane</keyword>
<evidence type="ECO:0000256" key="3">
    <source>
        <dbReference type="ARBA" id="ARBA00022519"/>
    </source>
</evidence>